<dbReference type="AlphaFoldDB" id="U4KN95"/>
<organism evidence="5 6">
    <name type="scientific">Acholeplasma brassicae</name>
    <dbReference type="NCBI Taxonomy" id="61635"/>
    <lineage>
        <taxon>Bacteria</taxon>
        <taxon>Bacillati</taxon>
        <taxon>Mycoplasmatota</taxon>
        <taxon>Mollicutes</taxon>
        <taxon>Acholeplasmatales</taxon>
        <taxon>Acholeplasmataceae</taxon>
        <taxon>Acholeplasma</taxon>
    </lineage>
</organism>
<feature type="transmembrane region" description="Helical" evidence="2">
    <location>
        <begin position="915"/>
        <end position="937"/>
    </location>
</feature>
<comment type="similarity">
    <text evidence="1">Belongs to the glycosyl hydrolase 13 family.</text>
</comment>
<dbReference type="CDD" id="cd11341">
    <property type="entry name" value="AmyAc_Pullulanase_LD-like"/>
    <property type="match status" value="1"/>
</dbReference>
<dbReference type="EMBL" id="FO681348">
    <property type="protein sequence ID" value="CCV65706.1"/>
    <property type="molecule type" value="Genomic_DNA"/>
</dbReference>
<feature type="signal peptide" evidence="3">
    <location>
        <begin position="1"/>
        <end position="26"/>
    </location>
</feature>
<proteinExistence type="inferred from homology"/>
<dbReference type="InterPro" id="IPR011840">
    <property type="entry name" value="PulA_typeI"/>
</dbReference>
<dbReference type="RefSeq" id="WP_030004565.1">
    <property type="nucleotide sequence ID" value="NC_022549.1"/>
</dbReference>
<name>U4KN95_9MOLU</name>
<dbReference type="InterPro" id="IPR006047">
    <property type="entry name" value="GH13_cat_dom"/>
</dbReference>
<dbReference type="InterPro" id="IPR013783">
    <property type="entry name" value="Ig-like_fold"/>
</dbReference>
<dbReference type="SUPFAM" id="SSF51445">
    <property type="entry name" value="(Trans)glycosidases"/>
    <property type="match status" value="1"/>
</dbReference>
<dbReference type="Pfam" id="PF02922">
    <property type="entry name" value="CBM_48"/>
    <property type="match status" value="1"/>
</dbReference>
<dbReference type="NCBIfam" id="TIGR02104">
    <property type="entry name" value="pulA_typeI"/>
    <property type="match status" value="1"/>
</dbReference>
<dbReference type="KEGG" id="abra:BN85306850"/>
<dbReference type="SMART" id="SM00642">
    <property type="entry name" value="Aamy"/>
    <property type="match status" value="1"/>
</dbReference>
<evidence type="ECO:0000256" key="1">
    <source>
        <dbReference type="ARBA" id="ARBA00008061"/>
    </source>
</evidence>
<dbReference type="STRING" id="61635.BN85306850"/>
<feature type="domain" description="Glycosyl hydrolase family 13 catalytic" evidence="4">
    <location>
        <begin position="401"/>
        <end position="786"/>
    </location>
</feature>
<evidence type="ECO:0000256" key="3">
    <source>
        <dbReference type="SAM" id="SignalP"/>
    </source>
</evidence>
<dbReference type="InterPro" id="IPR014756">
    <property type="entry name" value="Ig_E-set"/>
</dbReference>
<dbReference type="Proteomes" id="UP000032737">
    <property type="component" value="Chromosome"/>
</dbReference>
<dbReference type="GO" id="GO:0051060">
    <property type="term" value="F:pullulanase activity"/>
    <property type="evidence" value="ECO:0007669"/>
    <property type="project" value="UniProtKB-EC"/>
</dbReference>
<dbReference type="OrthoDB" id="9761875at2"/>
<dbReference type="GO" id="GO:0005975">
    <property type="term" value="P:carbohydrate metabolic process"/>
    <property type="evidence" value="ECO:0007669"/>
    <property type="project" value="InterPro"/>
</dbReference>
<evidence type="ECO:0000313" key="6">
    <source>
        <dbReference type="Proteomes" id="UP000032737"/>
    </source>
</evidence>
<keyword evidence="5" id="KW-0378">Hydrolase</keyword>
<dbReference type="CDD" id="cd02860">
    <property type="entry name" value="E_set_Pullulanase"/>
    <property type="match status" value="1"/>
</dbReference>
<dbReference type="HOGENOM" id="CLU_004744_1_1_14"/>
<accession>U4KN95</accession>
<dbReference type="GO" id="GO:0030246">
    <property type="term" value="F:carbohydrate binding"/>
    <property type="evidence" value="ECO:0007669"/>
    <property type="project" value="InterPro"/>
</dbReference>
<evidence type="ECO:0000259" key="4">
    <source>
        <dbReference type="SMART" id="SM00642"/>
    </source>
</evidence>
<evidence type="ECO:0000313" key="5">
    <source>
        <dbReference type="EMBL" id="CCV65706.1"/>
    </source>
</evidence>
<protein>
    <submittedName>
        <fullName evidence="5">Pullulanase, surface-anchored protein</fullName>
        <ecNumber evidence="5">3.2.1.41</ecNumber>
    </submittedName>
</protein>
<keyword evidence="2" id="KW-1133">Transmembrane helix</keyword>
<keyword evidence="3" id="KW-0732">Signal</keyword>
<dbReference type="PANTHER" id="PTHR43002">
    <property type="entry name" value="GLYCOGEN DEBRANCHING ENZYME"/>
    <property type="match status" value="1"/>
</dbReference>
<dbReference type="SUPFAM" id="SSF81296">
    <property type="entry name" value="E set domains"/>
    <property type="match status" value="1"/>
</dbReference>
<gene>
    <name evidence="5" type="ORF">BN85306850</name>
</gene>
<feature type="chain" id="PRO_5004650652" evidence="3">
    <location>
        <begin position="27"/>
        <end position="940"/>
    </location>
</feature>
<dbReference type="EC" id="3.2.1.41" evidence="5"/>
<dbReference type="Gene3D" id="2.60.40.10">
    <property type="entry name" value="Immunoglobulins"/>
    <property type="match status" value="1"/>
</dbReference>
<keyword evidence="2" id="KW-0812">Transmembrane</keyword>
<evidence type="ECO:0000256" key="2">
    <source>
        <dbReference type="SAM" id="Phobius"/>
    </source>
</evidence>
<dbReference type="InterPro" id="IPR017853">
    <property type="entry name" value="GH"/>
</dbReference>
<keyword evidence="6" id="KW-1185">Reference proteome</keyword>
<keyword evidence="2" id="KW-0472">Membrane</keyword>
<dbReference type="Gene3D" id="2.60.40.1110">
    <property type="match status" value="1"/>
</dbReference>
<dbReference type="InterPro" id="IPR004193">
    <property type="entry name" value="Glyco_hydro_13_N"/>
</dbReference>
<sequence>MTKMKKLTLLFLMIYSSLFIVSNLKAAVDSPNLYFHYFRYDATYTDWDAHIWKFGDTGVDILPVDETINSKTWGTFKKDGPVGLEDEYGFIIRSRGSWDKDREPGGDRIVKVSDGKLIDGDYHFYIIQGDVVVYSEVPETFHKILTATFTSSTEVRFQTTVDVPNLSSVKLYKDDVLVPVNNLKGSKTGYTFTTDTVDLSFVYRLEALFDDQGATTAKLNVGFNGVYNSPFFEAAYGYEGNDLGVSYSPTATTFKLWAPISDEVTLNIYDAGHPTSVRADGDDTATTHIMTRGEKGVFELTLNEDLKNKYYTYTVKNGNVINEVVDPYATSSGVNAIRGAIVDLESTNPSGWDDLELPKYSGRYVDAIIYELHVRDLTSHSSWTGKREHVGKFLGIVESGTTYTKGETTVKTGLDHMVELGITHLHLLPAFEFGYVDETRLDDPNYFNVKDGGFNWGYMPTLFNVPEGSYSTDPYTGSTRVSEFKQMVKGLSDNGIRTVMDVVYNHTGDANYNFNKILPNYFFRLNSEGSLSNGSGTGNETASEHYMMRKFMVDSLIYWATEYNVKGFRFDLMALHDVETMNLIAEELHKIDPTIIIYGEPWTGGTTPLPLSQQATKQTMNQMPGVASFNDIARNSIRGSNNGEGPGWVQGKNDEVGNIKNTILGTRGTDYTFTSPNQNVNYVSAHDNSTLADQIRLTSGGKTNVIRKLMQVQANAIVLMSQGVPFIHAGAEMMRSKPDKSDNEHVKEGLNYNSYNASDKVNQINYNFKVDYNDVFTEYKELIEFRKTHPSFRLNTFDEVDQTVSLLETGNDGLVAYRLKNNKDIYPDMIVIHNNGTLPMAHFTLPQGTDETNVDGDLVWKIAYTSLAQTINNAEIENGKTVNISAHETIVVYYGQNSNATEVIPEPSDSNDFPLLAMVLIPSAIILGVGAGLFFYFKKR</sequence>
<dbReference type="Gene3D" id="3.20.20.80">
    <property type="entry name" value="Glycosidases"/>
    <property type="match status" value="1"/>
</dbReference>
<keyword evidence="5" id="KW-0326">Glycosidase</keyword>
<reference evidence="5 6" key="1">
    <citation type="journal article" date="2013" name="J. Mol. Microbiol. Biotechnol.">
        <title>Analysis of the Complete Genomes of Acholeplasma brassicae , A. palmae and A. laidlawii and Their Comparison to the Obligate Parasites from ' Candidatus Phytoplasma'.</title>
        <authorList>
            <person name="Kube M."/>
            <person name="Siewert C."/>
            <person name="Migdoll A.M."/>
            <person name="Duduk B."/>
            <person name="Holz S."/>
            <person name="Rabus R."/>
            <person name="Seemuller E."/>
            <person name="Mitrovic J."/>
            <person name="Muller I."/>
            <person name="Buttner C."/>
            <person name="Reinhardt R."/>
        </authorList>
    </citation>
    <scope>NUCLEOTIDE SEQUENCE [LARGE SCALE GENOMIC DNA]</scope>
    <source>
        <strain evidence="6">0502</strain>
    </source>
</reference>